<organism evidence="15 16">
    <name type="scientific">Pseudomonas gingeri</name>
    <dbReference type="NCBI Taxonomy" id="117681"/>
    <lineage>
        <taxon>Bacteria</taxon>
        <taxon>Pseudomonadati</taxon>
        <taxon>Pseudomonadota</taxon>
        <taxon>Gammaproteobacteria</taxon>
        <taxon>Pseudomonadales</taxon>
        <taxon>Pseudomonadaceae</taxon>
        <taxon>Pseudomonas</taxon>
    </lineage>
</organism>
<dbReference type="InterPro" id="IPR036097">
    <property type="entry name" value="HisK_dim/P_sf"/>
</dbReference>
<dbReference type="Gene3D" id="3.30.565.10">
    <property type="entry name" value="Histidine kinase-like ATPase, C-terminal domain"/>
    <property type="match status" value="1"/>
</dbReference>
<dbReference type="GO" id="GO:0005524">
    <property type="term" value="F:ATP binding"/>
    <property type="evidence" value="ECO:0007669"/>
    <property type="project" value="UniProtKB-KW"/>
</dbReference>
<dbReference type="Gene3D" id="1.10.287.130">
    <property type="match status" value="1"/>
</dbReference>
<evidence type="ECO:0000256" key="5">
    <source>
        <dbReference type="ARBA" id="ARBA00022741"/>
    </source>
</evidence>
<evidence type="ECO:0000256" key="10">
    <source>
        <dbReference type="ARBA" id="ARBA00068150"/>
    </source>
</evidence>
<evidence type="ECO:0000256" key="6">
    <source>
        <dbReference type="ARBA" id="ARBA00022777"/>
    </source>
</evidence>
<dbReference type="Pfam" id="PF00072">
    <property type="entry name" value="Response_reg"/>
    <property type="match status" value="1"/>
</dbReference>
<accession>A0A7Y8BNA2</accession>
<name>A0A7Y8BNA2_9PSED</name>
<keyword evidence="12" id="KW-1133">Transmembrane helix</keyword>
<protein>
    <recommendedName>
        <fullName evidence="10">Sensory/regulatory protein RpfC</fullName>
        <ecNumber evidence="2">2.7.13.3</ecNumber>
    </recommendedName>
</protein>
<evidence type="ECO:0000259" key="13">
    <source>
        <dbReference type="PROSITE" id="PS50109"/>
    </source>
</evidence>
<dbReference type="EMBL" id="JACAPU010000040">
    <property type="protein sequence ID" value="NWB50216.1"/>
    <property type="molecule type" value="Genomic_DNA"/>
</dbReference>
<evidence type="ECO:0000256" key="2">
    <source>
        <dbReference type="ARBA" id="ARBA00012438"/>
    </source>
</evidence>
<evidence type="ECO:0000256" key="3">
    <source>
        <dbReference type="ARBA" id="ARBA00022553"/>
    </source>
</evidence>
<keyword evidence="4" id="KW-0808">Transferase</keyword>
<dbReference type="InterPro" id="IPR003661">
    <property type="entry name" value="HisK_dim/P_dom"/>
</dbReference>
<evidence type="ECO:0000256" key="4">
    <source>
        <dbReference type="ARBA" id="ARBA00022679"/>
    </source>
</evidence>
<dbReference type="SUPFAM" id="SSF52172">
    <property type="entry name" value="CheY-like"/>
    <property type="match status" value="1"/>
</dbReference>
<dbReference type="InterPro" id="IPR036890">
    <property type="entry name" value="HATPase_C_sf"/>
</dbReference>
<keyword evidence="6" id="KW-0418">Kinase</keyword>
<dbReference type="Pfam" id="PF00512">
    <property type="entry name" value="HisKA"/>
    <property type="match status" value="1"/>
</dbReference>
<dbReference type="SMART" id="SM00387">
    <property type="entry name" value="HATPase_c"/>
    <property type="match status" value="1"/>
</dbReference>
<evidence type="ECO:0000256" key="7">
    <source>
        <dbReference type="ARBA" id="ARBA00022840"/>
    </source>
</evidence>
<dbReference type="SMART" id="SM00448">
    <property type="entry name" value="REC"/>
    <property type="match status" value="1"/>
</dbReference>
<reference evidence="15 16" key="1">
    <citation type="submission" date="2020-04" db="EMBL/GenBank/DDBJ databases">
        <title>Molecular characterization of pseudomonads from Agaricus bisporus reveal novel blotch 2 pathogens in Western Europe.</title>
        <authorList>
            <person name="Taparia T."/>
            <person name="Krijger M."/>
            <person name="Haynes E."/>
            <person name="Elpinstone J.G."/>
            <person name="Noble R."/>
            <person name="Van Der Wolf J."/>
        </authorList>
    </citation>
    <scope>NUCLEOTIDE SEQUENCE [LARGE SCALE GENOMIC DNA]</scope>
    <source>
        <strain evidence="15 16">F1001</strain>
    </source>
</reference>
<dbReference type="InterPro" id="IPR003594">
    <property type="entry name" value="HATPase_dom"/>
</dbReference>
<evidence type="ECO:0000256" key="11">
    <source>
        <dbReference type="PROSITE-ProRule" id="PRU00169"/>
    </source>
</evidence>
<dbReference type="SMART" id="SM00388">
    <property type="entry name" value="HisKA"/>
    <property type="match status" value="1"/>
</dbReference>
<dbReference type="Proteomes" id="UP000582981">
    <property type="component" value="Unassembled WGS sequence"/>
</dbReference>
<evidence type="ECO:0000313" key="15">
    <source>
        <dbReference type="EMBL" id="NWB50216.1"/>
    </source>
</evidence>
<dbReference type="SUPFAM" id="SSF47384">
    <property type="entry name" value="Homodimeric domain of signal transducing histidine kinase"/>
    <property type="match status" value="1"/>
</dbReference>
<evidence type="ECO:0000256" key="8">
    <source>
        <dbReference type="ARBA" id="ARBA00023012"/>
    </source>
</evidence>
<dbReference type="InterPro" id="IPR004358">
    <property type="entry name" value="Sig_transdc_His_kin-like_C"/>
</dbReference>
<evidence type="ECO:0000256" key="1">
    <source>
        <dbReference type="ARBA" id="ARBA00000085"/>
    </source>
</evidence>
<keyword evidence="12" id="KW-0812">Transmembrane</keyword>
<comment type="subunit">
    <text evidence="9">At low DSF concentrations, interacts with RpfF.</text>
</comment>
<dbReference type="FunFam" id="1.10.287.130:FF:000002">
    <property type="entry name" value="Two-component osmosensing histidine kinase"/>
    <property type="match status" value="1"/>
</dbReference>
<keyword evidence="5" id="KW-0547">Nucleotide-binding</keyword>
<keyword evidence="8" id="KW-0902">Two-component regulatory system</keyword>
<feature type="modified residue" description="4-aspartylphosphate" evidence="11">
    <location>
        <position position="543"/>
    </location>
</feature>
<dbReference type="InterPro" id="IPR011006">
    <property type="entry name" value="CheY-like_superfamily"/>
</dbReference>
<dbReference type="PANTHER" id="PTHR45339">
    <property type="entry name" value="HYBRID SIGNAL TRANSDUCTION HISTIDINE KINASE J"/>
    <property type="match status" value="1"/>
</dbReference>
<dbReference type="Gene3D" id="3.40.50.2300">
    <property type="match status" value="1"/>
</dbReference>
<dbReference type="Pfam" id="PF02518">
    <property type="entry name" value="HATPase_c"/>
    <property type="match status" value="1"/>
</dbReference>
<dbReference type="CDD" id="cd00082">
    <property type="entry name" value="HisKA"/>
    <property type="match status" value="1"/>
</dbReference>
<dbReference type="GO" id="GO:0000155">
    <property type="term" value="F:phosphorelay sensor kinase activity"/>
    <property type="evidence" value="ECO:0007669"/>
    <property type="project" value="InterPro"/>
</dbReference>
<dbReference type="PROSITE" id="PS50109">
    <property type="entry name" value="HIS_KIN"/>
    <property type="match status" value="1"/>
</dbReference>
<dbReference type="EC" id="2.7.13.3" evidence="2"/>
<dbReference type="PRINTS" id="PR00344">
    <property type="entry name" value="BCTRLSENSOR"/>
</dbReference>
<evidence type="ECO:0000259" key="14">
    <source>
        <dbReference type="PROSITE" id="PS50110"/>
    </source>
</evidence>
<dbReference type="InterPro" id="IPR005467">
    <property type="entry name" value="His_kinase_dom"/>
</dbReference>
<dbReference type="SUPFAM" id="SSF55874">
    <property type="entry name" value="ATPase domain of HSP90 chaperone/DNA topoisomerase II/histidine kinase"/>
    <property type="match status" value="1"/>
</dbReference>
<feature type="domain" description="Response regulatory" evidence="14">
    <location>
        <begin position="494"/>
        <end position="610"/>
    </location>
</feature>
<keyword evidence="3 11" id="KW-0597">Phosphoprotein</keyword>
<comment type="catalytic activity">
    <reaction evidence="1">
        <text>ATP + protein L-histidine = ADP + protein N-phospho-L-histidine.</text>
        <dbReference type="EC" id="2.7.13.3"/>
    </reaction>
</comment>
<keyword evidence="7" id="KW-0067">ATP-binding</keyword>
<dbReference type="InterPro" id="IPR001789">
    <property type="entry name" value="Sig_transdc_resp-reg_receiver"/>
</dbReference>
<proteinExistence type="predicted"/>
<feature type="transmembrane region" description="Helical" evidence="12">
    <location>
        <begin position="7"/>
        <end position="26"/>
    </location>
</feature>
<dbReference type="PROSITE" id="PS50110">
    <property type="entry name" value="RESPONSE_REGULATORY"/>
    <property type="match status" value="1"/>
</dbReference>
<evidence type="ECO:0000256" key="9">
    <source>
        <dbReference type="ARBA" id="ARBA00064003"/>
    </source>
</evidence>
<dbReference type="CDD" id="cd17546">
    <property type="entry name" value="REC_hyHK_CKI1_RcsC-like"/>
    <property type="match status" value="1"/>
</dbReference>
<dbReference type="AlphaFoldDB" id="A0A7Y8BNA2"/>
<dbReference type="CDD" id="cd16922">
    <property type="entry name" value="HATPase_EvgS-ArcB-TorS-like"/>
    <property type="match status" value="1"/>
</dbReference>
<feature type="domain" description="Histidine kinase" evidence="13">
    <location>
        <begin position="246"/>
        <end position="466"/>
    </location>
</feature>
<dbReference type="FunFam" id="3.30.565.10:FF:000010">
    <property type="entry name" value="Sensor histidine kinase RcsC"/>
    <property type="match status" value="1"/>
</dbReference>
<evidence type="ECO:0000256" key="12">
    <source>
        <dbReference type="SAM" id="Phobius"/>
    </source>
</evidence>
<sequence length="624" mass="68786">MFNVRRNIGILLFLYIVGVSGYIYYLHAQAQAILTQSINDKLLHAALGASAILGDRYHDHLIDKNSKSEAEDLNTIRTLSRFNESMGTAFVYTVVKRGGEAILVSSSASAKEIRENNFVRYFDPYPDASQALLDSFERTTPSWIDYTDHWGDFRAVFVPLKSQDGTAYVAGAEITLADYYDQLNQDSLHHIVLALLIFLAFSLLIVIDAIRLRTHLRQLQVNEQVLKQAKSAAEEADRMKSQFLATMSHEIRTPMYGVIGATDLLAATSLSPEQRDLLTTIHASGKTLLSLIDDILDLAKIESGKLDLRPCVFKLRTLIASSVEMVRQNIQDKPITLEVTVQPNVPLLVKTDADRLRQVLINLLGNAIKFTEAGEVSLTVSLGDESAQSRLCFSVRDTGIGIPVERQGSLFKPFTQFEGSTNQRFTGSGLGLSICKNLIEAQGGVLSFSSVLGVGSTFSFSLANELFSDSEIALAVDRPAVVFDSSFARHYPLDILLVENHPLNQKVAMAMLQTLGYTPDLASDGLEALERCMTSTPDVILMDINMPGMDGLEAIRRIRGLPLGDRCYIVAFTASAFSSEIERFRGAGANDILTKPASFLGFCEVLRRSADYRKQFQTSAPVVE</sequence>
<evidence type="ECO:0000313" key="16">
    <source>
        <dbReference type="Proteomes" id="UP000582981"/>
    </source>
</evidence>
<dbReference type="RefSeq" id="WP_100940118.1">
    <property type="nucleotide sequence ID" value="NZ_JACAPU010000040.1"/>
</dbReference>
<dbReference type="PANTHER" id="PTHR45339:SF1">
    <property type="entry name" value="HYBRID SIGNAL TRANSDUCTION HISTIDINE KINASE J"/>
    <property type="match status" value="1"/>
</dbReference>
<gene>
    <name evidence="15" type="ORF">HX829_27415</name>
</gene>
<feature type="transmembrane region" description="Helical" evidence="12">
    <location>
        <begin position="191"/>
        <end position="210"/>
    </location>
</feature>
<keyword evidence="12" id="KW-0472">Membrane</keyword>
<comment type="caution">
    <text evidence="15">The sequence shown here is derived from an EMBL/GenBank/DDBJ whole genome shotgun (WGS) entry which is preliminary data.</text>
</comment>